<organism evidence="1 2">
    <name type="scientific">Halteria grandinella</name>
    <dbReference type="NCBI Taxonomy" id="5974"/>
    <lineage>
        <taxon>Eukaryota</taxon>
        <taxon>Sar</taxon>
        <taxon>Alveolata</taxon>
        <taxon>Ciliophora</taxon>
        <taxon>Intramacronucleata</taxon>
        <taxon>Spirotrichea</taxon>
        <taxon>Stichotrichia</taxon>
        <taxon>Sporadotrichida</taxon>
        <taxon>Halteriidae</taxon>
        <taxon>Halteria</taxon>
    </lineage>
</organism>
<protein>
    <submittedName>
        <fullName evidence="1">Uncharacterized protein</fullName>
    </submittedName>
</protein>
<accession>A0A8J8T6F9</accession>
<name>A0A8J8T6F9_HALGN</name>
<keyword evidence="2" id="KW-1185">Reference proteome</keyword>
<reference evidence="1" key="1">
    <citation type="submission" date="2019-06" db="EMBL/GenBank/DDBJ databases">
        <authorList>
            <person name="Zheng W."/>
        </authorList>
    </citation>
    <scope>NUCLEOTIDE SEQUENCE</scope>
    <source>
        <strain evidence="1">QDHG01</strain>
    </source>
</reference>
<dbReference type="AlphaFoldDB" id="A0A8J8T6F9"/>
<sequence>MWIQYESFWDQMGQVSLRLREKISLEFEFFFIRTQDLSELCNIVKGANRIDSICRSVLFRRLSRSRDVELSVDRRFVTFKAYLYSPFRLILLLL</sequence>
<gene>
    <name evidence="1" type="ORF">FGO68_gene1598</name>
</gene>
<dbReference type="EMBL" id="RRYP01003147">
    <property type="protein sequence ID" value="TNV84094.1"/>
    <property type="molecule type" value="Genomic_DNA"/>
</dbReference>
<evidence type="ECO:0000313" key="1">
    <source>
        <dbReference type="EMBL" id="TNV84094.1"/>
    </source>
</evidence>
<proteinExistence type="predicted"/>
<dbReference type="Proteomes" id="UP000785679">
    <property type="component" value="Unassembled WGS sequence"/>
</dbReference>
<evidence type="ECO:0000313" key="2">
    <source>
        <dbReference type="Proteomes" id="UP000785679"/>
    </source>
</evidence>
<comment type="caution">
    <text evidence="1">The sequence shown here is derived from an EMBL/GenBank/DDBJ whole genome shotgun (WGS) entry which is preliminary data.</text>
</comment>